<proteinExistence type="predicted"/>
<protein>
    <submittedName>
        <fullName evidence="1">Phage protein</fullName>
    </submittedName>
</protein>
<sequence>MTRYCKVCGNPYTELHHIMFRSEVKALEHCKLNLVNLCVEHHKGTYGVHGSKGASLNRKLKLEFQNTLEELWDKQYLTREEIKEVLQINDKSLNRLLKRLSLQDDKYIKEDVIRAVMGGKLII</sequence>
<dbReference type="Proteomes" id="UP000095558">
    <property type="component" value="Unassembled WGS sequence"/>
</dbReference>
<accession>A0A174EZL9</accession>
<gene>
    <name evidence="1" type="ORF">ERS852470_02330</name>
</gene>
<dbReference type="OrthoDB" id="1936077at2"/>
<dbReference type="AlphaFoldDB" id="A0A174EZL9"/>
<organism evidence="1 2">
    <name type="scientific">Clostridium disporicum</name>
    <dbReference type="NCBI Taxonomy" id="84024"/>
    <lineage>
        <taxon>Bacteria</taxon>
        <taxon>Bacillati</taxon>
        <taxon>Bacillota</taxon>
        <taxon>Clostridia</taxon>
        <taxon>Eubacteriales</taxon>
        <taxon>Clostridiaceae</taxon>
        <taxon>Clostridium</taxon>
    </lineage>
</organism>
<evidence type="ECO:0000313" key="2">
    <source>
        <dbReference type="Proteomes" id="UP000095558"/>
    </source>
</evidence>
<dbReference type="RefSeq" id="WP_082425276.1">
    <property type="nucleotide sequence ID" value="NZ_CYZV01000024.1"/>
</dbReference>
<name>A0A174EZL9_9CLOT</name>
<reference evidence="1 2" key="1">
    <citation type="submission" date="2015-09" db="EMBL/GenBank/DDBJ databases">
        <authorList>
            <consortium name="Pathogen Informatics"/>
        </authorList>
    </citation>
    <scope>NUCLEOTIDE SEQUENCE [LARGE SCALE GENOMIC DNA]</scope>
    <source>
        <strain evidence="1 2">2789STDY5834855</strain>
    </source>
</reference>
<dbReference type="EMBL" id="CYZV01000024">
    <property type="protein sequence ID" value="CUO43254.1"/>
    <property type="molecule type" value="Genomic_DNA"/>
</dbReference>
<evidence type="ECO:0000313" key="1">
    <source>
        <dbReference type="EMBL" id="CUO43254.1"/>
    </source>
</evidence>